<organism evidence="2">
    <name type="scientific">Populus davidiana</name>
    <dbReference type="NCBI Taxonomy" id="266767"/>
    <lineage>
        <taxon>Eukaryota</taxon>
        <taxon>Viridiplantae</taxon>
        <taxon>Streptophyta</taxon>
        <taxon>Embryophyta</taxon>
        <taxon>Tracheophyta</taxon>
        <taxon>Spermatophyta</taxon>
        <taxon>Magnoliopsida</taxon>
        <taxon>eudicotyledons</taxon>
        <taxon>Gunneridae</taxon>
        <taxon>Pentapetalae</taxon>
        <taxon>rosids</taxon>
        <taxon>fabids</taxon>
        <taxon>Malpighiales</taxon>
        <taxon>Salicaceae</taxon>
        <taxon>Saliceae</taxon>
        <taxon>Populus</taxon>
    </lineage>
</organism>
<dbReference type="EMBL" id="GILB01011585">
    <property type="protein sequence ID" value="NUU91918.1"/>
    <property type="molecule type" value="Transcribed_RNA"/>
</dbReference>
<dbReference type="AlphaFoldDB" id="A0A6M2F5S2"/>
<protein>
    <submittedName>
        <fullName evidence="2">Uncharacterized protein</fullName>
    </submittedName>
</protein>
<keyword evidence="1" id="KW-1133">Transmembrane helix</keyword>
<evidence type="ECO:0000256" key="1">
    <source>
        <dbReference type="SAM" id="Phobius"/>
    </source>
</evidence>
<evidence type="ECO:0000313" key="2">
    <source>
        <dbReference type="EMBL" id="NUU91918.1"/>
    </source>
</evidence>
<name>A0A6M2F5S2_9ROSI</name>
<keyword evidence="1" id="KW-0812">Transmembrane</keyword>
<feature type="transmembrane region" description="Helical" evidence="1">
    <location>
        <begin position="12"/>
        <end position="35"/>
    </location>
</feature>
<proteinExistence type="predicted"/>
<sequence length="113" mass="13240">MFNLGPTRALFIRFVMVVGLQLHSCAVLSCIGGFLKNSKHKCLKKGRVVKFPISFPKFSESWRLFLVMFDRENCDWNYLHLNYARLNAIILELPETAHKYSLCFYFFYDSSIS</sequence>
<reference evidence="2" key="1">
    <citation type="submission" date="2020-03" db="EMBL/GenBank/DDBJ databases">
        <authorList>
            <person name="Zhang R."/>
        </authorList>
    </citation>
    <scope>NUCLEOTIDE SEQUENCE</scope>
</reference>
<keyword evidence="1" id="KW-0472">Membrane</keyword>
<accession>A0A6M2F5S2</accession>